<evidence type="ECO:0000313" key="19">
    <source>
        <dbReference type="Ensembl" id="ENSCLAP00000002694.1"/>
    </source>
</evidence>
<dbReference type="AlphaFoldDB" id="A0A8C2ULK6"/>
<evidence type="ECO:0000256" key="13">
    <source>
        <dbReference type="ARBA" id="ARBA00023288"/>
    </source>
</evidence>
<comment type="function">
    <text evidence="16">Component of the small ribosomal subunit. The ribosome is a large ribonucleoprotein complex responsible for the synthesis of proteins in the cell. Part of the small subunit (SSU) processome, first precursor of the small eukaryotic ribosomal subunit. During the assembly of the SSU processome in the nucleolus, many ribosome biogenesis factors, an RNA chaperone and ribosomal proteins associate with the nascent pre-rRNA and work in concert to generate RNA folding, modifications, rearrangements and cleavage as well as targeted degradation of pre-ribosomal RNA by the RNA exosome.</text>
</comment>
<keyword evidence="7" id="KW-0694">RNA-binding</keyword>
<evidence type="ECO:0000256" key="17">
    <source>
        <dbReference type="ARBA" id="ARBA00046547"/>
    </source>
</evidence>
<dbReference type="GO" id="GO:0003735">
    <property type="term" value="F:structural constituent of ribosome"/>
    <property type="evidence" value="ECO:0007669"/>
    <property type="project" value="InterPro"/>
</dbReference>
<dbReference type="GeneTree" id="ENSGT00390000002732"/>
<dbReference type="PANTHER" id="PTHR10744">
    <property type="entry name" value="40S RIBOSOMAL PROTEIN S11 FAMILY MEMBER"/>
    <property type="match status" value="1"/>
</dbReference>
<keyword evidence="13" id="KW-0449">Lipoprotein</keyword>
<keyword evidence="10" id="KW-0007">Acetylation</keyword>
<evidence type="ECO:0000256" key="2">
    <source>
        <dbReference type="ARBA" id="ARBA00010254"/>
    </source>
</evidence>
<dbReference type="Proteomes" id="UP000694398">
    <property type="component" value="Unassembled WGS sequence"/>
</dbReference>
<evidence type="ECO:0000259" key="18">
    <source>
        <dbReference type="Pfam" id="PF16205"/>
    </source>
</evidence>
<keyword evidence="9" id="KW-0689">Ribosomal protein</keyword>
<evidence type="ECO:0000256" key="1">
    <source>
        <dbReference type="ARBA" id="ARBA00004496"/>
    </source>
</evidence>
<organism evidence="19 20">
    <name type="scientific">Chinchilla lanigera</name>
    <name type="common">Long-tailed chinchilla</name>
    <name type="synonym">Chinchilla villidera</name>
    <dbReference type="NCBI Taxonomy" id="34839"/>
    <lineage>
        <taxon>Eukaryota</taxon>
        <taxon>Metazoa</taxon>
        <taxon>Chordata</taxon>
        <taxon>Craniata</taxon>
        <taxon>Vertebrata</taxon>
        <taxon>Euteleostomi</taxon>
        <taxon>Mammalia</taxon>
        <taxon>Eutheria</taxon>
        <taxon>Euarchontoglires</taxon>
        <taxon>Glires</taxon>
        <taxon>Rodentia</taxon>
        <taxon>Hystricomorpha</taxon>
        <taxon>Chinchillidae</taxon>
        <taxon>Chinchilla</taxon>
    </lineage>
</organism>
<evidence type="ECO:0000313" key="20">
    <source>
        <dbReference type="Proteomes" id="UP000694398"/>
    </source>
</evidence>
<keyword evidence="6" id="KW-0699">rRNA-binding</keyword>
<keyword evidence="5" id="KW-0597">Phosphoprotein</keyword>
<proteinExistence type="inferred from homology"/>
<name>A0A8C2ULK6_CHILA</name>
<comment type="subunit">
    <text evidence="17">Component of the small ribosomal subunit. Part of the small subunit (SSU) processome, composed of more than 70 proteins and the RNA chaperone small nucleolar RNA (snoRNA) U3.</text>
</comment>
<evidence type="ECO:0000256" key="3">
    <source>
        <dbReference type="ARBA" id="ARBA00022481"/>
    </source>
</evidence>
<dbReference type="Ensembl" id="ENSCLAT00000002750.1">
    <property type="protein sequence ID" value="ENSCLAP00000002694.1"/>
    <property type="gene ID" value="ENSCLAG00000001946.1"/>
</dbReference>
<evidence type="ECO:0000256" key="7">
    <source>
        <dbReference type="ARBA" id="ARBA00022884"/>
    </source>
</evidence>
<keyword evidence="11" id="KW-0564">Palmitate</keyword>
<protein>
    <recommendedName>
        <fullName evidence="14">Small ribosomal subunit protein uS17</fullName>
    </recommendedName>
    <alternativeName>
        <fullName evidence="15">40S ribosomal protein S11</fullName>
    </alternativeName>
</protein>
<keyword evidence="4" id="KW-0963">Cytoplasm</keyword>
<dbReference type="Pfam" id="PF16205">
    <property type="entry name" value="Ribosomal_S17_N"/>
    <property type="match status" value="1"/>
</dbReference>
<evidence type="ECO:0000256" key="10">
    <source>
        <dbReference type="ARBA" id="ARBA00022990"/>
    </source>
</evidence>
<sequence>MVDIQTELAYQKPPTIFQNKKRVQLGETGKEKLPRYNNIGLGFKTPKEAINGTYTDKKCPFICNISIWRQILSGAVTKMNIDYLHYICKYNRFEKCHKNIYLHLSP</sequence>
<evidence type="ECO:0000256" key="11">
    <source>
        <dbReference type="ARBA" id="ARBA00023139"/>
    </source>
</evidence>
<dbReference type="GO" id="GO:0006412">
    <property type="term" value="P:translation"/>
    <property type="evidence" value="ECO:0007669"/>
    <property type="project" value="InterPro"/>
</dbReference>
<comment type="similarity">
    <text evidence="2">Belongs to the universal ribosomal protein uS17 family.</text>
</comment>
<dbReference type="Gene3D" id="2.40.50.1000">
    <property type="match status" value="1"/>
</dbReference>
<evidence type="ECO:0000256" key="9">
    <source>
        <dbReference type="ARBA" id="ARBA00022980"/>
    </source>
</evidence>
<comment type="subcellular location">
    <subcellularLocation>
        <location evidence="1">Cytoplasm</location>
    </subcellularLocation>
</comment>
<reference evidence="19" key="1">
    <citation type="submission" date="2025-08" db="UniProtKB">
        <authorList>
            <consortium name="Ensembl"/>
        </authorList>
    </citation>
    <scope>IDENTIFICATION</scope>
</reference>
<dbReference type="GO" id="GO:0019843">
    <property type="term" value="F:rRNA binding"/>
    <property type="evidence" value="ECO:0007669"/>
    <property type="project" value="UniProtKB-KW"/>
</dbReference>
<evidence type="ECO:0000256" key="8">
    <source>
        <dbReference type="ARBA" id="ARBA00022934"/>
    </source>
</evidence>
<feature type="domain" description="Small ribosomal subunit protein uS17 N-terminal" evidence="18">
    <location>
        <begin position="5"/>
        <end position="72"/>
    </location>
</feature>
<keyword evidence="20" id="KW-1185">Reference proteome</keyword>
<dbReference type="PANTHER" id="PTHR10744:SF54">
    <property type="entry name" value="40S RIBOSOMAL PROTEIN S11 N-TERMINAL DOMAIN-CONTAINING PROTEIN"/>
    <property type="match status" value="1"/>
</dbReference>
<evidence type="ECO:0000256" key="16">
    <source>
        <dbReference type="ARBA" id="ARBA00045441"/>
    </source>
</evidence>
<evidence type="ECO:0000256" key="5">
    <source>
        <dbReference type="ARBA" id="ARBA00022553"/>
    </source>
</evidence>
<dbReference type="InterPro" id="IPR032440">
    <property type="entry name" value="Ribosomal_uS17_N"/>
</dbReference>
<evidence type="ECO:0000256" key="14">
    <source>
        <dbReference type="ARBA" id="ARBA00035164"/>
    </source>
</evidence>
<evidence type="ECO:0000256" key="12">
    <source>
        <dbReference type="ARBA" id="ARBA00023274"/>
    </source>
</evidence>
<dbReference type="FunFam" id="2.40.50.1000:FF:000008">
    <property type="entry name" value="40S ribosomal protein S11"/>
    <property type="match status" value="1"/>
</dbReference>
<keyword evidence="3" id="KW-0488">Methylation</keyword>
<evidence type="ECO:0000256" key="4">
    <source>
        <dbReference type="ARBA" id="ARBA00022490"/>
    </source>
</evidence>
<dbReference type="InterPro" id="IPR000266">
    <property type="entry name" value="Ribosomal_uS17"/>
</dbReference>
<keyword evidence="12" id="KW-0687">Ribonucleoprotein</keyword>
<evidence type="ECO:0000256" key="15">
    <source>
        <dbReference type="ARBA" id="ARBA00035471"/>
    </source>
</evidence>
<reference evidence="19" key="2">
    <citation type="submission" date="2025-09" db="UniProtKB">
        <authorList>
            <consortium name="Ensembl"/>
        </authorList>
    </citation>
    <scope>IDENTIFICATION</scope>
</reference>
<keyword evidence="8" id="KW-0164">Citrullination</keyword>
<evidence type="ECO:0000256" key="6">
    <source>
        <dbReference type="ARBA" id="ARBA00022730"/>
    </source>
</evidence>
<accession>A0A8C2ULK6</accession>
<dbReference type="GO" id="GO:0022627">
    <property type="term" value="C:cytosolic small ribosomal subunit"/>
    <property type="evidence" value="ECO:0007669"/>
    <property type="project" value="TreeGrafter"/>
</dbReference>